<feature type="non-terminal residue" evidence="1">
    <location>
        <position position="1"/>
    </location>
</feature>
<accession>A0A0F9FCD7</accession>
<proteinExistence type="predicted"/>
<gene>
    <name evidence="1" type="ORF">LCGC14_2048040</name>
</gene>
<comment type="caution">
    <text evidence="1">The sequence shown here is derived from an EMBL/GenBank/DDBJ whole genome shotgun (WGS) entry which is preliminary data.</text>
</comment>
<dbReference type="AlphaFoldDB" id="A0A0F9FCD7"/>
<reference evidence="1" key="1">
    <citation type="journal article" date="2015" name="Nature">
        <title>Complex archaea that bridge the gap between prokaryotes and eukaryotes.</title>
        <authorList>
            <person name="Spang A."/>
            <person name="Saw J.H."/>
            <person name="Jorgensen S.L."/>
            <person name="Zaremba-Niedzwiedzka K."/>
            <person name="Martijn J."/>
            <person name="Lind A.E."/>
            <person name="van Eijk R."/>
            <person name="Schleper C."/>
            <person name="Guy L."/>
            <person name="Ettema T.J."/>
        </authorList>
    </citation>
    <scope>NUCLEOTIDE SEQUENCE</scope>
</reference>
<organism evidence="1">
    <name type="scientific">marine sediment metagenome</name>
    <dbReference type="NCBI Taxonomy" id="412755"/>
    <lineage>
        <taxon>unclassified sequences</taxon>
        <taxon>metagenomes</taxon>
        <taxon>ecological metagenomes</taxon>
    </lineage>
</organism>
<dbReference type="EMBL" id="LAZR01024149">
    <property type="protein sequence ID" value="KKL76126.1"/>
    <property type="molecule type" value="Genomic_DNA"/>
</dbReference>
<name>A0A0F9FCD7_9ZZZZ</name>
<protein>
    <submittedName>
        <fullName evidence="1">Uncharacterized protein</fullName>
    </submittedName>
</protein>
<sequence>ITAKDGSMLIDAAIEKFEIWSKSPKSTGLADSLSILVELKRRFESLAEEETLLKLASIYFMMNDEDPYHYVNSQQQVKMDAWDIDKEAKDFFLCRAAEITNFYGTTSDKDILMYLNQNQPELKKAARFLEKSGLGST</sequence>
<evidence type="ECO:0000313" key="1">
    <source>
        <dbReference type="EMBL" id="KKL76126.1"/>
    </source>
</evidence>